<proteinExistence type="predicted"/>
<name>I0KAU6_9BACT</name>
<dbReference type="RefSeq" id="WP_015332348.1">
    <property type="nucleotide sequence ID" value="NC_020054.1"/>
</dbReference>
<dbReference type="HOGENOM" id="CLU_1388414_0_0_10"/>
<evidence type="ECO:0000313" key="1">
    <source>
        <dbReference type="EMBL" id="CCH01249.1"/>
    </source>
</evidence>
<accession>I0KAU6</accession>
<dbReference type="KEGG" id="fae:FAES_3240"/>
<dbReference type="STRING" id="1166018.FAES_3240"/>
<organism evidence="1 2">
    <name type="scientific">Fibrella aestuarina BUZ 2</name>
    <dbReference type="NCBI Taxonomy" id="1166018"/>
    <lineage>
        <taxon>Bacteria</taxon>
        <taxon>Pseudomonadati</taxon>
        <taxon>Bacteroidota</taxon>
        <taxon>Cytophagia</taxon>
        <taxon>Cytophagales</taxon>
        <taxon>Spirosomataceae</taxon>
        <taxon>Fibrella</taxon>
    </lineage>
</organism>
<reference evidence="1 2" key="1">
    <citation type="journal article" date="2012" name="J. Bacteriol.">
        <title>Genome Sequence of Fibrella aestuarina BUZ 2T, a Filamentous Marine Bacterium.</title>
        <authorList>
            <person name="Filippini M."/>
            <person name="Qi W."/>
            <person name="Blom J."/>
            <person name="Goesmann A."/>
            <person name="Smits T.H."/>
            <person name="Bagheri H.C."/>
        </authorList>
    </citation>
    <scope>NUCLEOTIDE SEQUENCE [LARGE SCALE GENOMIC DNA]</scope>
    <source>
        <strain evidence="2">BUZ 2T</strain>
    </source>
</reference>
<dbReference type="EMBL" id="HE796683">
    <property type="protein sequence ID" value="CCH01249.1"/>
    <property type="molecule type" value="Genomic_DNA"/>
</dbReference>
<evidence type="ECO:0000313" key="2">
    <source>
        <dbReference type="Proteomes" id="UP000011058"/>
    </source>
</evidence>
<dbReference type="Proteomes" id="UP000011058">
    <property type="component" value="Chromosome"/>
</dbReference>
<protein>
    <submittedName>
        <fullName evidence="1">Uncharacterized protein</fullName>
    </submittedName>
</protein>
<gene>
    <name evidence="1" type="ORF">FAES_3240</name>
</gene>
<keyword evidence="2" id="KW-1185">Reference proteome</keyword>
<dbReference type="AlphaFoldDB" id="I0KAU6"/>
<sequence>MYRSPIIQTPPDDLLADLDIAWRETRPCNIDYGPLVRHEQEEGDCLTGPIVVARDGLSAYEEWIKAGHVGTPLDFLNWLKGPKGDKGDKGDEGDSVSKRQTWFTFPAHQPGVNGTILLHGRGSVALNWVAYRSDGVTIDELAKVQPLPMLDDNGHQLMDAEDLPMVDPDRAQLIYPDGEVFVGMIWIDPFLPQREI</sequence>